<sequence>RTQVSTEGGYLWRYSEDLARREGEGKATDTMVWVQPPGTPSVGMAYLTAYEATGDSYYLNAARDAAYALVRGQLRSGGWDYRIEFEPKRRRRYAYRVDPQREEARNVSTLDDNNTQSAVRLLMRVDRALDFKDEKIHESVEFALSALLEVQYPNGAWPQRFIAAPDPSKFPVKKASYPDSWSWTYPGRDYKSFYTFNDNTIADTIATMLEAFEIYGEVRYQASAEKAGDFILLAQMPESQPAWAQQYDADMHPAWARKF</sequence>
<proteinExistence type="predicted"/>
<evidence type="ECO:0000313" key="1">
    <source>
        <dbReference type="EMBL" id="GAG16859.1"/>
    </source>
</evidence>
<dbReference type="Pfam" id="PF09492">
    <property type="entry name" value="Pec_lyase"/>
    <property type="match status" value="1"/>
</dbReference>
<protein>
    <recommendedName>
        <fullName evidence="2">Pectic acid lyase</fullName>
    </recommendedName>
</protein>
<feature type="non-terminal residue" evidence="1">
    <location>
        <position position="1"/>
    </location>
</feature>
<gene>
    <name evidence="1" type="ORF">S01H1_52534</name>
</gene>
<dbReference type="InterPro" id="IPR012669">
    <property type="entry name" value="Pectate_lyase"/>
</dbReference>
<organism evidence="1">
    <name type="scientific">marine sediment metagenome</name>
    <dbReference type="NCBI Taxonomy" id="412755"/>
    <lineage>
        <taxon>unclassified sequences</taxon>
        <taxon>metagenomes</taxon>
        <taxon>ecological metagenomes</taxon>
    </lineage>
</organism>
<dbReference type="AlphaFoldDB" id="X0VF51"/>
<reference evidence="1" key="1">
    <citation type="journal article" date="2014" name="Front. Microbiol.">
        <title>High frequency of phylogenetically diverse reductive dehalogenase-homologous genes in deep subseafloor sedimentary metagenomes.</title>
        <authorList>
            <person name="Kawai M."/>
            <person name="Futagami T."/>
            <person name="Toyoda A."/>
            <person name="Takaki Y."/>
            <person name="Nishi S."/>
            <person name="Hori S."/>
            <person name="Arai W."/>
            <person name="Tsubouchi T."/>
            <person name="Morono Y."/>
            <person name="Uchiyama I."/>
            <person name="Ito T."/>
            <person name="Fujiyama A."/>
            <person name="Inagaki F."/>
            <person name="Takami H."/>
        </authorList>
    </citation>
    <scope>NUCLEOTIDE SEQUENCE</scope>
    <source>
        <strain evidence="1">Expedition CK06-06</strain>
    </source>
</reference>
<dbReference type="Gene3D" id="1.50.10.20">
    <property type="match status" value="1"/>
</dbReference>
<dbReference type="EMBL" id="BARS01033961">
    <property type="protein sequence ID" value="GAG16859.1"/>
    <property type="molecule type" value="Genomic_DNA"/>
</dbReference>
<feature type="non-terminal residue" evidence="1">
    <location>
        <position position="259"/>
    </location>
</feature>
<evidence type="ECO:0008006" key="2">
    <source>
        <dbReference type="Google" id="ProtNLM"/>
    </source>
</evidence>
<accession>X0VF51</accession>
<dbReference type="SUPFAM" id="SSF81853">
    <property type="entry name" value="Family 10 polysaccharide lyase"/>
    <property type="match status" value="1"/>
</dbReference>
<comment type="caution">
    <text evidence="1">The sequence shown here is derived from an EMBL/GenBank/DDBJ whole genome shotgun (WGS) entry which is preliminary data.</text>
</comment>
<name>X0VF51_9ZZZZ</name>